<reference evidence="2 3" key="1">
    <citation type="submission" date="2017-10" db="EMBL/GenBank/DDBJ databases">
        <title>Genomics of the genus Arcobacter.</title>
        <authorList>
            <person name="Perez-Cataluna A."/>
            <person name="Figueras M.J."/>
        </authorList>
    </citation>
    <scope>NUCLEOTIDE SEQUENCE [LARGE SCALE GENOMIC DNA]</scope>
    <source>
        <strain evidence="2 3">CECT 9230</strain>
    </source>
</reference>
<sequence length="273" mass="31456">MIKNLTKYINNIQKLPDIIIELDSFRKSKNKNSKHLVMLIKKDKNIHQDILKIMNFNIFDFGTKPQNITNLIAITNLEFVTTLATALAITKSINLNLFSYAVTIDDFLYSNILAMRITDIWIGKIDKSLKNELLLLSFLQNISKPIISLAISENKLTEKFLNYISNSDDLSQSEEKFTGYKTGRITANILKQWDLSYKIILPILFAQDLLNCPEEFRLKAVILNIINQICNLREPLCDKNIHKALEDLALFDFEIDIFLASIDEIKNIINKTI</sequence>
<evidence type="ECO:0000313" key="2">
    <source>
        <dbReference type="EMBL" id="RBQ28566.1"/>
    </source>
</evidence>
<feature type="domain" description="HDOD" evidence="1">
    <location>
        <begin position="14"/>
        <end position="207"/>
    </location>
</feature>
<comment type="caution">
    <text evidence="2">The sequence shown here is derived from an EMBL/GenBank/DDBJ whole genome shotgun (WGS) entry which is preliminary data.</text>
</comment>
<evidence type="ECO:0000259" key="1">
    <source>
        <dbReference type="Pfam" id="PF08668"/>
    </source>
</evidence>
<dbReference type="OrthoDB" id="9803649at2"/>
<keyword evidence="3" id="KW-1185">Reference proteome</keyword>
<protein>
    <submittedName>
        <fullName evidence="2">HDOD domain-containing protein</fullName>
    </submittedName>
</protein>
<evidence type="ECO:0000313" key="3">
    <source>
        <dbReference type="Proteomes" id="UP000252669"/>
    </source>
</evidence>
<dbReference type="RefSeq" id="WP_113894822.1">
    <property type="nucleotide sequence ID" value="NZ_JANJGA010000014.1"/>
</dbReference>
<dbReference type="SUPFAM" id="SSF109604">
    <property type="entry name" value="HD-domain/PDEase-like"/>
    <property type="match status" value="1"/>
</dbReference>
<dbReference type="Gene3D" id="1.10.3210.10">
    <property type="entry name" value="Hypothetical protein af1432"/>
    <property type="match status" value="1"/>
</dbReference>
<dbReference type="Proteomes" id="UP000252669">
    <property type="component" value="Unassembled WGS sequence"/>
</dbReference>
<dbReference type="Pfam" id="PF08668">
    <property type="entry name" value="HDOD"/>
    <property type="match status" value="1"/>
</dbReference>
<dbReference type="InterPro" id="IPR013976">
    <property type="entry name" value="HDOD"/>
</dbReference>
<accession>A0A366MQL0</accession>
<dbReference type="AlphaFoldDB" id="A0A366MQL0"/>
<proteinExistence type="predicted"/>
<organism evidence="2 3">
    <name type="scientific">Aliarcobacter vitoriensis</name>
    <dbReference type="NCBI Taxonomy" id="2011099"/>
    <lineage>
        <taxon>Bacteria</taxon>
        <taxon>Pseudomonadati</taxon>
        <taxon>Campylobacterota</taxon>
        <taxon>Epsilonproteobacteria</taxon>
        <taxon>Campylobacterales</taxon>
        <taxon>Arcobacteraceae</taxon>
        <taxon>Aliarcobacter</taxon>
    </lineage>
</organism>
<dbReference type="EMBL" id="PDKB01000014">
    <property type="protein sequence ID" value="RBQ28566.1"/>
    <property type="molecule type" value="Genomic_DNA"/>
</dbReference>
<name>A0A366MQL0_9BACT</name>
<gene>
    <name evidence="2" type="ORF">CRU91_08630</name>
</gene>